<protein>
    <recommendedName>
        <fullName evidence="3">DUF309 domain-containing protein</fullName>
    </recommendedName>
</protein>
<dbReference type="Proteomes" id="UP000216133">
    <property type="component" value="Unassembled WGS sequence"/>
</dbReference>
<dbReference type="EMBL" id="NPBS01000064">
    <property type="protein sequence ID" value="PAF25710.1"/>
    <property type="molecule type" value="Genomic_DNA"/>
</dbReference>
<evidence type="ECO:0000313" key="2">
    <source>
        <dbReference type="Proteomes" id="UP000216133"/>
    </source>
</evidence>
<comment type="caution">
    <text evidence="1">The sequence shown here is derived from an EMBL/GenBank/DDBJ whole genome shotgun (WGS) entry which is preliminary data.</text>
</comment>
<accession>A0A268RZP7</accession>
<dbReference type="Pfam" id="PF03745">
    <property type="entry name" value="DUF309"/>
    <property type="match status" value="1"/>
</dbReference>
<sequence>MEQQIEGSFKRICFYVISCCVHSITTLDLDILNHIESNGPLLSWPNSFLATKSRLTLEVYHKPLFCNSKGERTMYKQRYLDFLYYFHAERDYFECHEVLEAEWKSVPKNKRASYWVTLIQLAVALYHERRGNIKGAAILYRRLLKRVPAEANALYELGINARALKQDMKARLADLGSSCFEDYNLPLWDTALLAACQRHAGKSWCAPSNLADAQLIHKHILRNQNGNKG</sequence>
<dbReference type="SUPFAM" id="SSF140663">
    <property type="entry name" value="TTHA0068-like"/>
    <property type="match status" value="1"/>
</dbReference>
<dbReference type="InterPro" id="IPR023203">
    <property type="entry name" value="TTHA0068_sf"/>
</dbReference>
<evidence type="ECO:0000313" key="1">
    <source>
        <dbReference type="EMBL" id="PAF25710.1"/>
    </source>
</evidence>
<evidence type="ECO:0008006" key="3">
    <source>
        <dbReference type="Google" id="ProtNLM"/>
    </source>
</evidence>
<gene>
    <name evidence="1" type="ORF">CHH61_12410</name>
</gene>
<dbReference type="InterPro" id="IPR005500">
    <property type="entry name" value="DUF309"/>
</dbReference>
<name>A0A268RZP7_SHOCL</name>
<dbReference type="AlphaFoldDB" id="A0A268RZP7"/>
<proteinExistence type="predicted"/>
<dbReference type="Gene3D" id="1.10.3450.10">
    <property type="entry name" value="TTHA0068-like"/>
    <property type="match status" value="1"/>
</dbReference>
<reference evidence="1 2" key="1">
    <citation type="submission" date="2017-07" db="EMBL/GenBank/DDBJ databases">
        <title>Isolation and whole genome analysis of endospore-forming bacteria from heroin.</title>
        <authorList>
            <person name="Kalinowski J."/>
            <person name="Ahrens B."/>
            <person name="Al-Dilaimi A."/>
            <person name="Winkler A."/>
            <person name="Wibberg D."/>
            <person name="Schleenbecker U."/>
            <person name="Ruckert C."/>
            <person name="Wolfel R."/>
            <person name="Grass G."/>
        </authorList>
    </citation>
    <scope>NUCLEOTIDE SEQUENCE [LARGE SCALE GENOMIC DNA]</scope>
    <source>
        <strain evidence="1 2">7523-2</strain>
    </source>
</reference>
<organism evidence="1 2">
    <name type="scientific">Shouchella clausii</name>
    <name type="common">Alkalihalobacillus clausii</name>
    <dbReference type="NCBI Taxonomy" id="79880"/>
    <lineage>
        <taxon>Bacteria</taxon>
        <taxon>Bacillati</taxon>
        <taxon>Bacillota</taxon>
        <taxon>Bacilli</taxon>
        <taxon>Bacillales</taxon>
        <taxon>Bacillaceae</taxon>
        <taxon>Shouchella</taxon>
    </lineage>
</organism>
<dbReference type="PANTHER" id="PTHR34796">
    <property type="entry name" value="EXPRESSED PROTEIN"/>
    <property type="match status" value="1"/>
</dbReference>
<dbReference type="PANTHER" id="PTHR34796:SF1">
    <property type="entry name" value="EXPRESSED PROTEIN"/>
    <property type="match status" value="1"/>
</dbReference>